<evidence type="ECO:0000313" key="9">
    <source>
        <dbReference type="Proteomes" id="UP001374535"/>
    </source>
</evidence>
<protein>
    <recommendedName>
        <fullName evidence="10">PsbQ-like protein 3, chloroplastic</fullName>
    </recommendedName>
</protein>
<dbReference type="EMBL" id="CP144691">
    <property type="protein sequence ID" value="WVY93466.1"/>
    <property type="molecule type" value="Genomic_DNA"/>
</dbReference>
<organism evidence="8 9">
    <name type="scientific">Vigna mungo</name>
    <name type="common">Black gram</name>
    <name type="synonym">Phaseolus mungo</name>
    <dbReference type="NCBI Taxonomy" id="3915"/>
    <lineage>
        <taxon>Eukaryota</taxon>
        <taxon>Viridiplantae</taxon>
        <taxon>Streptophyta</taxon>
        <taxon>Embryophyta</taxon>
        <taxon>Tracheophyta</taxon>
        <taxon>Spermatophyta</taxon>
        <taxon>Magnoliopsida</taxon>
        <taxon>eudicotyledons</taxon>
        <taxon>Gunneridae</taxon>
        <taxon>Pentapetalae</taxon>
        <taxon>rosids</taxon>
        <taxon>fabids</taxon>
        <taxon>Fabales</taxon>
        <taxon>Fabaceae</taxon>
        <taxon>Papilionoideae</taxon>
        <taxon>50 kb inversion clade</taxon>
        <taxon>NPAAA clade</taxon>
        <taxon>indigoferoid/millettioid clade</taxon>
        <taxon>Phaseoleae</taxon>
        <taxon>Vigna</taxon>
    </lineage>
</organism>
<name>A0AAQ3MLI3_VIGMU</name>
<dbReference type="Proteomes" id="UP001374535">
    <property type="component" value="Chromosome 10"/>
</dbReference>
<reference evidence="8 9" key="1">
    <citation type="journal article" date="2023" name="Life. Sci Alliance">
        <title>Evolutionary insights into 3D genome organization and epigenetic landscape of Vigna mungo.</title>
        <authorList>
            <person name="Junaid A."/>
            <person name="Singh B."/>
            <person name="Bhatia S."/>
        </authorList>
    </citation>
    <scope>NUCLEOTIDE SEQUENCE [LARGE SCALE GENOMIC DNA]</scope>
    <source>
        <strain evidence="8">Urdbean</strain>
    </source>
</reference>
<dbReference type="FunFam" id="1.20.120.290:FF:000004">
    <property type="entry name" value="Oxygen-evolving enhancer protein 3"/>
    <property type="match status" value="1"/>
</dbReference>
<comment type="subcellular location">
    <subcellularLocation>
        <location evidence="1">Plastid</location>
        <location evidence="1">Chloroplast thylakoid membrane</location>
    </subcellularLocation>
</comment>
<keyword evidence="3" id="KW-0934">Plastid</keyword>
<evidence type="ECO:0000313" key="8">
    <source>
        <dbReference type="EMBL" id="WVY93466.1"/>
    </source>
</evidence>
<dbReference type="GO" id="GO:0009767">
    <property type="term" value="P:photosynthetic electron transport chain"/>
    <property type="evidence" value="ECO:0007669"/>
    <property type="project" value="TreeGrafter"/>
</dbReference>
<accession>A0AAQ3MLI3</accession>
<comment type="similarity">
    <text evidence="7">Belongs to the PsbQ family.</text>
</comment>
<dbReference type="GO" id="GO:0009654">
    <property type="term" value="C:photosystem II oxygen evolving complex"/>
    <property type="evidence" value="ECO:0007669"/>
    <property type="project" value="InterPro"/>
</dbReference>
<evidence type="ECO:0000256" key="5">
    <source>
        <dbReference type="ARBA" id="ARBA00023078"/>
    </source>
</evidence>
<dbReference type="GO" id="GO:0009535">
    <property type="term" value="C:chloroplast thylakoid membrane"/>
    <property type="evidence" value="ECO:0007669"/>
    <property type="project" value="UniProtKB-SubCell"/>
</dbReference>
<dbReference type="InterPro" id="IPR008797">
    <property type="entry name" value="PSII_PsbQ"/>
</dbReference>
<keyword evidence="2" id="KW-0150">Chloroplast</keyword>
<evidence type="ECO:0000256" key="7">
    <source>
        <dbReference type="ARBA" id="ARBA00035649"/>
    </source>
</evidence>
<dbReference type="GO" id="GO:0005509">
    <property type="term" value="F:calcium ion binding"/>
    <property type="evidence" value="ECO:0007669"/>
    <property type="project" value="InterPro"/>
</dbReference>
<dbReference type="InterPro" id="IPR023222">
    <property type="entry name" value="PsbQ-like_dom_sf"/>
</dbReference>
<dbReference type="Gene3D" id="1.20.120.290">
    <property type="entry name" value="Oxygen-evolving enhancer protein 3 (PsbQ), four-helix up-down bundle"/>
    <property type="match status" value="1"/>
</dbReference>
<keyword evidence="9" id="KW-1185">Reference proteome</keyword>
<dbReference type="InterPro" id="IPR054099">
    <property type="entry name" value="PSII_PsbQ_pln"/>
</dbReference>
<dbReference type="Pfam" id="PF05757">
    <property type="entry name" value="PsbQ"/>
    <property type="match status" value="1"/>
</dbReference>
<gene>
    <name evidence="8" type="ORF">V8G54_032554</name>
</gene>
<keyword evidence="4" id="KW-0809">Transit peptide</keyword>
<dbReference type="SUPFAM" id="SSF101112">
    <property type="entry name" value="Oxygen-evolving enhancer protein 3"/>
    <property type="match status" value="1"/>
</dbReference>
<evidence type="ECO:0008006" key="10">
    <source>
        <dbReference type="Google" id="ProtNLM"/>
    </source>
</evidence>
<dbReference type="PANTHER" id="PTHR33399">
    <property type="entry name" value="OXYGEN-EVOLVING ENHANCER PROTEIN 3-1, CHLOROPLASTIC"/>
    <property type="match status" value="1"/>
</dbReference>
<evidence type="ECO:0000256" key="3">
    <source>
        <dbReference type="ARBA" id="ARBA00022640"/>
    </source>
</evidence>
<dbReference type="GO" id="GO:0019898">
    <property type="term" value="C:extrinsic component of membrane"/>
    <property type="evidence" value="ECO:0007669"/>
    <property type="project" value="InterPro"/>
</dbReference>
<evidence type="ECO:0000256" key="2">
    <source>
        <dbReference type="ARBA" id="ARBA00022528"/>
    </source>
</evidence>
<evidence type="ECO:0000256" key="4">
    <source>
        <dbReference type="ARBA" id="ARBA00022946"/>
    </source>
</evidence>
<dbReference type="AlphaFoldDB" id="A0AAQ3MLI3"/>
<evidence type="ECO:0000256" key="6">
    <source>
        <dbReference type="ARBA" id="ARBA00023136"/>
    </source>
</evidence>
<dbReference type="PANTHER" id="PTHR33399:SF6">
    <property type="entry name" value="PSBQ-LIKE PROTEIN 3, CHLOROPLASTIC"/>
    <property type="match status" value="1"/>
</dbReference>
<evidence type="ECO:0000256" key="1">
    <source>
        <dbReference type="ARBA" id="ARBA00004334"/>
    </source>
</evidence>
<proteinExistence type="inferred from homology"/>
<keyword evidence="5" id="KW-0793">Thylakoid</keyword>
<sequence length="263" mass="30697">MREERENDRERKIKEESLPYIRGRERKLRREKIHVIVLWADETILTVGSSVREKSGPRHVPPSFTGRCQKYGELVPFAMELRSLILQPNLSHLFPTFTCCVKLKPSYRHLQQKELSLKFTRRRQAFLAIITPLILGGEDIFSTQIANAFDFRFVAPDMTAEEALRGVRNHAQDLLQVKELLESESWTEAQRYLRQTSALLKKDIYIIIQSKPGIERPELRKLYSTLFNNVTRLDYAARGRDGPQVWQCYENIVLAVNDIISRL</sequence>
<keyword evidence="6" id="KW-0472">Membrane</keyword>